<sequence>MEAWAKLVIVALVLAAAIGHEPVAAICNISTEDLMACRPSVTGNNPPPPTTACCTALKGADMQCLCKWKPSMASFGINPDLAMQLPAKCNLSKGIPCA</sequence>
<dbReference type="InterPro" id="IPR016140">
    <property type="entry name" value="Bifunc_inhib/LTP/seed_store"/>
</dbReference>
<reference evidence="5" key="2">
    <citation type="journal article" date="2018" name="BMC Genomics">
        <title>A manually annotated Actinidia chinensis var. chinensis (kiwifruit) genome highlights the challenges associated with draft genomes and gene prediction in plants.</title>
        <authorList>
            <person name="Pilkington S.M."/>
            <person name="Crowhurst R."/>
            <person name="Hilario E."/>
            <person name="Nardozza S."/>
            <person name="Fraser L."/>
            <person name="Peng Y."/>
            <person name="Gunaseelan K."/>
            <person name="Simpson R."/>
            <person name="Tahir J."/>
            <person name="Deroles S.C."/>
            <person name="Templeton K."/>
            <person name="Luo Z."/>
            <person name="Davy M."/>
            <person name="Cheng C."/>
            <person name="McNeilage M."/>
            <person name="Scaglione D."/>
            <person name="Liu Y."/>
            <person name="Zhang Q."/>
            <person name="Datson P."/>
            <person name="De Silva N."/>
            <person name="Gardiner S.E."/>
            <person name="Bassett H."/>
            <person name="Chagne D."/>
            <person name="McCallum J."/>
            <person name="Dzierzon H."/>
            <person name="Deng C."/>
            <person name="Wang Y.Y."/>
            <person name="Barron L."/>
            <person name="Manako K."/>
            <person name="Bowen J."/>
            <person name="Foster T.M."/>
            <person name="Erridge Z.A."/>
            <person name="Tiffin H."/>
            <person name="Waite C.N."/>
            <person name="Davies K.M."/>
            <person name="Grierson E.P."/>
            <person name="Laing W.A."/>
            <person name="Kirk R."/>
            <person name="Chen X."/>
            <person name="Wood M."/>
            <person name="Montefiori M."/>
            <person name="Brummell D.A."/>
            <person name="Schwinn K.E."/>
            <person name="Catanach A."/>
            <person name="Fullerton C."/>
            <person name="Li D."/>
            <person name="Meiyalaghan S."/>
            <person name="Nieuwenhuizen N."/>
            <person name="Read N."/>
            <person name="Prakash R."/>
            <person name="Hunter D."/>
            <person name="Zhang H."/>
            <person name="McKenzie M."/>
            <person name="Knabel M."/>
            <person name="Harris A."/>
            <person name="Allan A.C."/>
            <person name="Gleave A."/>
            <person name="Chen A."/>
            <person name="Janssen B.J."/>
            <person name="Plunkett B."/>
            <person name="Ampomah-Dwamena C."/>
            <person name="Voogd C."/>
            <person name="Leif D."/>
            <person name="Lafferty D."/>
            <person name="Souleyre E.J.F."/>
            <person name="Varkonyi-Gasic E."/>
            <person name="Gambi F."/>
            <person name="Hanley J."/>
            <person name="Yao J.L."/>
            <person name="Cheung J."/>
            <person name="David K.M."/>
            <person name="Warren B."/>
            <person name="Marsh K."/>
            <person name="Snowden K.C."/>
            <person name="Lin-Wang K."/>
            <person name="Brian L."/>
            <person name="Martinez-Sanchez M."/>
            <person name="Wang M."/>
            <person name="Ileperuma N."/>
            <person name="Macnee N."/>
            <person name="Campin R."/>
            <person name="McAtee P."/>
            <person name="Drummond R.S.M."/>
            <person name="Espley R.V."/>
            <person name="Ireland H.S."/>
            <person name="Wu R."/>
            <person name="Atkinson R.G."/>
            <person name="Karunairetnam S."/>
            <person name="Bulley S."/>
            <person name="Chunkath S."/>
            <person name="Hanley Z."/>
            <person name="Storey R."/>
            <person name="Thrimawithana A.H."/>
            <person name="Thomson S."/>
            <person name="David C."/>
            <person name="Testolin R."/>
            <person name="Huang H."/>
            <person name="Hellens R.P."/>
            <person name="Schaffer R.J."/>
        </authorList>
    </citation>
    <scope>NUCLEOTIDE SEQUENCE [LARGE SCALE GENOMIC DNA]</scope>
    <source>
        <strain evidence="5">cv. Red5</strain>
    </source>
</reference>
<dbReference type="InParanoid" id="A0A2R6RC00"/>
<evidence type="ECO:0000313" key="5">
    <source>
        <dbReference type="Proteomes" id="UP000241394"/>
    </source>
</evidence>
<dbReference type="Gene3D" id="1.10.110.10">
    <property type="entry name" value="Plant lipid-transfer and hydrophobic proteins"/>
    <property type="match status" value="1"/>
</dbReference>
<dbReference type="EMBL" id="NKQK01000007">
    <property type="protein sequence ID" value="PSS26063.1"/>
    <property type="molecule type" value="Genomic_DNA"/>
</dbReference>
<evidence type="ECO:0000313" key="3">
    <source>
        <dbReference type="EMBL" id="PSS26062.1"/>
    </source>
</evidence>
<keyword evidence="1" id="KW-0732">Signal</keyword>
<dbReference type="OMA" id="CFCELEN"/>
<proteinExistence type="predicted"/>
<protein>
    <submittedName>
        <fullName evidence="4">Lipid-transfer protein</fullName>
    </submittedName>
</protein>
<accession>A0A2R6RC00</accession>
<dbReference type="Gramene" id="PSS26062">
    <property type="protein sequence ID" value="PSS26062"/>
    <property type="gene ID" value="CEY00_Acc07345"/>
</dbReference>
<comment type="caution">
    <text evidence="4">The sequence shown here is derived from an EMBL/GenBank/DDBJ whole genome shotgun (WGS) entry which is preliminary data.</text>
</comment>
<keyword evidence="5" id="KW-1185">Reference proteome</keyword>
<dbReference type="CDD" id="cd04660">
    <property type="entry name" value="nsLTP_like"/>
    <property type="match status" value="1"/>
</dbReference>
<dbReference type="Gramene" id="PSS26063">
    <property type="protein sequence ID" value="PSS26063"/>
    <property type="gene ID" value="CEY00_Acc07346"/>
</dbReference>
<dbReference type="STRING" id="1590841.A0A2R6RC00"/>
<dbReference type="PANTHER" id="PTHR33122:SF43">
    <property type="entry name" value="BIFUNCTIONAL INHIBITOR_PLANT LIPID TRANSFER PROTEIN_SEED STORAGE HELICAL DOMAIN-CONTAINING PROTEIN"/>
    <property type="match status" value="1"/>
</dbReference>
<dbReference type="GO" id="GO:0009627">
    <property type="term" value="P:systemic acquired resistance"/>
    <property type="evidence" value="ECO:0007669"/>
    <property type="project" value="InterPro"/>
</dbReference>
<dbReference type="SMART" id="SM00499">
    <property type="entry name" value="AAI"/>
    <property type="match status" value="1"/>
</dbReference>
<dbReference type="Pfam" id="PF14368">
    <property type="entry name" value="LTP_2"/>
    <property type="match status" value="1"/>
</dbReference>
<dbReference type="GO" id="GO:0005504">
    <property type="term" value="F:fatty acid binding"/>
    <property type="evidence" value="ECO:0007669"/>
    <property type="project" value="InterPro"/>
</dbReference>
<evidence type="ECO:0000313" key="4">
    <source>
        <dbReference type="EMBL" id="PSS26063.1"/>
    </source>
</evidence>
<evidence type="ECO:0000259" key="2">
    <source>
        <dbReference type="SMART" id="SM00499"/>
    </source>
</evidence>
<organism evidence="4 5">
    <name type="scientific">Actinidia chinensis var. chinensis</name>
    <name type="common">Chinese soft-hair kiwi</name>
    <dbReference type="NCBI Taxonomy" id="1590841"/>
    <lineage>
        <taxon>Eukaryota</taxon>
        <taxon>Viridiplantae</taxon>
        <taxon>Streptophyta</taxon>
        <taxon>Embryophyta</taxon>
        <taxon>Tracheophyta</taxon>
        <taxon>Spermatophyta</taxon>
        <taxon>Magnoliopsida</taxon>
        <taxon>eudicotyledons</taxon>
        <taxon>Gunneridae</taxon>
        <taxon>Pentapetalae</taxon>
        <taxon>asterids</taxon>
        <taxon>Ericales</taxon>
        <taxon>Actinidiaceae</taxon>
        <taxon>Actinidia</taxon>
    </lineage>
</organism>
<feature type="domain" description="Bifunctional inhibitor/plant lipid transfer protein/seed storage helical" evidence="2">
    <location>
        <begin position="27"/>
        <end position="97"/>
    </location>
</feature>
<dbReference type="AlphaFoldDB" id="A0A2R6RC00"/>
<dbReference type="OrthoDB" id="643149at2759"/>
<gene>
    <name evidence="3" type="ORF">CEY00_Acc07345</name>
    <name evidence="4" type="ORF">CEY00_Acc07346</name>
</gene>
<dbReference type="InterPro" id="IPR039265">
    <property type="entry name" value="DIR1-like"/>
</dbReference>
<feature type="signal peptide" evidence="1">
    <location>
        <begin position="1"/>
        <end position="19"/>
    </location>
</feature>
<evidence type="ECO:0000256" key="1">
    <source>
        <dbReference type="SAM" id="SignalP"/>
    </source>
</evidence>
<dbReference type="InterPro" id="IPR036312">
    <property type="entry name" value="Bifun_inhib/LTP/seed_sf"/>
</dbReference>
<dbReference type="PANTHER" id="PTHR33122">
    <property type="entry name" value="LIPID BINDING PROTEIN-RELATED"/>
    <property type="match status" value="1"/>
</dbReference>
<dbReference type="InterPro" id="IPR044741">
    <property type="entry name" value="NsLTP-like"/>
</dbReference>
<feature type="chain" id="PRO_5033766312" evidence="1">
    <location>
        <begin position="20"/>
        <end position="98"/>
    </location>
</feature>
<dbReference type="EMBL" id="NKQK01000007">
    <property type="protein sequence ID" value="PSS26062.1"/>
    <property type="molecule type" value="Genomic_DNA"/>
</dbReference>
<reference evidence="4 5" key="1">
    <citation type="submission" date="2017-07" db="EMBL/GenBank/DDBJ databases">
        <title>An improved, manually edited Actinidia chinensis var. chinensis (kiwifruit) genome highlights the challenges associated with draft genomes and gene prediction in plants.</title>
        <authorList>
            <person name="Pilkington S."/>
            <person name="Crowhurst R."/>
            <person name="Hilario E."/>
            <person name="Nardozza S."/>
            <person name="Fraser L."/>
            <person name="Peng Y."/>
            <person name="Gunaseelan K."/>
            <person name="Simpson R."/>
            <person name="Tahir J."/>
            <person name="Deroles S."/>
            <person name="Templeton K."/>
            <person name="Luo Z."/>
            <person name="Davy M."/>
            <person name="Cheng C."/>
            <person name="Mcneilage M."/>
            <person name="Scaglione D."/>
            <person name="Liu Y."/>
            <person name="Zhang Q."/>
            <person name="Datson P."/>
            <person name="De Silva N."/>
            <person name="Gardiner S."/>
            <person name="Bassett H."/>
            <person name="Chagne D."/>
            <person name="Mccallum J."/>
            <person name="Dzierzon H."/>
            <person name="Deng C."/>
            <person name="Wang Y.-Y."/>
            <person name="Barron N."/>
            <person name="Manako K."/>
            <person name="Bowen J."/>
            <person name="Foster T."/>
            <person name="Erridge Z."/>
            <person name="Tiffin H."/>
            <person name="Waite C."/>
            <person name="Davies K."/>
            <person name="Grierson E."/>
            <person name="Laing W."/>
            <person name="Kirk R."/>
            <person name="Chen X."/>
            <person name="Wood M."/>
            <person name="Montefiori M."/>
            <person name="Brummell D."/>
            <person name="Schwinn K."/>
            <person name="Catanach A."/>
            <person name="Fullerton C."/>
            <person name="Li D."/>
            <person name="Meiyalaghan S."/>
            <person name="Nieuwenhuizen N."/>
            <person name="Read N."/>
            <person name="Prakash R."/>
            <person name="Hunter D."/>
            <person name="Zhang H."/>
            <person name="Mckenzie M."/>
            <person name="Knabel M."/>
            <person name="Harris A."/>
            <person name="Allan A."/>
            <person name="Chen A."/>
            <person name="Janssen B."/>
            <person name="Plunkett B."/>
            <person name="Dwamena C."/>
            <person name="Voogd C."/>
            <person name="Leif D."/>
            <person name="Lafferty D."/>
            <person name="Souleyre E."/>
            <person name="Varkonyi-Gasic E."/>
            <person name="Gambi F."/>
            <person name="Hanley J."/>
            <person name="Yao J.-L."/>
            <person name="Cheung J."/>
            <person name="David K."/>
            <person name="Warren B."/>
            <person name="Marsh K."/>
            <person name="Snowden K."/>
            <person name="Lin-Wang K."/>
            <person name="Brian L."/>
            <person name="Martinez-Sanchez M."/>
            <person name="Wang M."/>
            <person name="Ileperuma N."/>
            <person name="Macnee N."/>
            <person name="Campin R."/>
            <person name="Mcatee P."/>
            <person name="Drummond R."/>
            <person name="Espley R."/>
            <person name="Ireland H."/>
            <person name="Wu R."/>
            <person name="Atkinson R."/>
            <person name="Karunairetnam S."/>
            <person name="Bulley S."/>
            <person name="Chunkath S."/>
            <person name="Hanley Z."/>
            <person name="Storey R."/>
            <person name="Thrimawithana A."/>
            <person name="Thomson S."/>
            <person name="David C."/>
            <person name="Testolin R."/>
        </authorList>
    </citation>
    <scope>NUCLEOTIDE SEQUENCE [LARGE SCALE GENOMIC DNA]</scope>
    <source>
        <strain evidence="5">cv. Red5</strain>
        <tissue evidence="4">Young leaf</tissue>
    </source>
</reference>
<dbReference type="SUPFAM" id="SSF47699">
    <property type="entry name" value="Bifunctional inhibitor/lipid-transfer protein/seed storage 2S albumin"/>
    <property type="match status" value="1"/>
</dbReference>
<name>A0A2R6RC00_ACTCC</name>
<dbReference type="Proteomes" id="UP000241394">
    <property type="component" value="Chromosome LG7"/>
</dbReference>